<dbReference type="Gene3D" id="3.40.50.150">
    <property type="entry name" value="Vaccinia Virus protein VP39"/>
    <property type="match status" value="1"/>
</dbReference>
<name>A0A5S5ASE1_9FIRM</name>
<dbReference type="GO" id="GO:0160105">
    <property type="term" value="F:tRNA (adenine(22)-N1)-methyltransferase activity"/>
    <property type="evidence" value="ECO:0007669"/>
    <property type="project" value="InterPro"/>
</dbReference>
<reference evidence="1 2" key="1">
    <citation type="submission" date="2019-07" db="EMBL/GenBank/DDBJ databases">
        <title>Genomic Encyclopedia of Type Strains, Phase I: the one thousand microbial genomes (KMG-I) project.</title>
        <authorList>
            <person name="Kyrpides N."/>
        </authorList>
    </citation>
    <scope>NUCLEOTIDE SEQUENCE [LARGE SCALE GENOMIC DNA]</scope>
    <source>
        <strain evidence="1 2">DSM 16647</strain>
    </source>
</reference>
<dbReference type="InterPro" id="IPR029063">
    <property type="entry name" value="SAM-dependent_MTases_sf"/>
</dbReference>
<dbReference type="AlphaFoldDB" id="A0A5S5ASE1"/>
<keyword evidence="2" id="KW-1185">Reference proteome</keyword>
<dbReference type="SUPFAM" id="SSF53335">
    <property type="entry name" value="S-adenosyl-L-methionine-dependent methyltransferases"/>
    <property type="match status" value="1"/>
</dbReference>
<sequence>MKLSERLTAIAHLIPPGTAVADVGTDHAYLPIYLVRNGISRKVIATEVREGPFERARANVKKAGLEEFIEVRLGYGLTPLRPGEAEVAVIAGMGGETIWSIIEKSPDIVNSLSAVIVQPMRYQPKLRKALMDHGFNFIEERVVKSEDRFYEIIVVRKGDPVSYDEIDVLVGPVLKKKKTPEVLGYIKARLDRLFYRLKELEGRNTISAANARESLMREIELLREVYENAGLPDGDKYHREAGAKETSPGMG</sequence>
<dbReference type="Proteomes" id="UP000322294">
    <property type="component" value="Unassembled WGS sequence"/>
</dbReference>
<keyword evidence="1" id="KW-0489">Methyltransferase</keyword>
<evidence type="ECO:0000313" key="1">
    <source>
        <dbReference type="EMBL" id="TYP54961.1"/>
    </source>
</evidence>
<dbReference type="RefSeq" id="WP_148867047.1">
    <property type="nucleotide sequence ID" value="NZ_VNHO01000011.1"/>
</dbReference>
<dbReference type="InterPro" id="IPR006901">
    <property type="entry name" value="TrmK"/>
</dbReference>
<proteinExistence type="predicted"/>
<evidence type="ECO:0000313" key="2">
    <source>
        <dbReference type="Proteomes" id="UP000322294"/>
    </source>
</evidence>
<dbReference type="PANTHER" id="PTHR38451:SF1">
    <property type="entry name" value="TRNA (ADENINE(22)-N(1))-METHYLTRANSFERASE"/>
    <property type="match status" value="1"/>
</dbReference>
<protein>
    <submittedName>
        <fullName evidence="1">tRNA (Adenine22-N1)-methyltransferase</fullName>
    </submittedName>
</protein>
<accession>A0A5S5ASE1</accession>
<gene>
    <name evidence="1" type="ORF">LZ11_01286</name>
</gene>
<dbReference type="EMBL" id="VNHO01000011">
    <property type="protein sequence ID" value="TYP54961.1"/>
    <property type="molecule type" value="Genomic_DNA"/>
</dbReference>
<comment type="caution">
    <text evidence="1">The sequence shown here is derived from an EMBL/GenBank/DDBJ whole genome shotgun (WGS) entry which is preliminary data.</text>
</comment>
<dbReference type="GO" id="GO:0032259">
    <property type="term" value="P:methylation"/>
    <property type="evidence" value="ECO:0007669"/>
    <property type="project" value="UniProtKB-KW"/>
</dbReference>
<dbReference type="PANTHER" id="PTHR38451">
    <property type="entry name" value="TRNA (ADENINE(22)-N(1))-METHYLTRANSFERASE"/>
    <property type="match status" value="1"/>
</dbReference>
<dbReference type="Pfam" id="PF12847">
    <property type="entry name" value="Methyltransf_18"/>
    <property type="match status" value="1"/>
</dbReference>
<keyword evidence="1" id="KW-0808">Transferase</keyword>
<dbReference type="OrthoDB" id="5881184at2"/>
<organism evidence="1 2">
    <name type="scientific">Thermosediminibacter litoriperuensis</name>
    <dbReference type="NCBI Taxonomy" id="291989"/>
    <lineage>
        <taxon>Bacteria</taxon>
        <taxon>Bacillati</taxon>
        <taxon>Bacillota</taxon>
        <taxon>Clostridia</taxon>
        <taxon>Thermosediminibacterales</taxon>
        <taxon>Thermosediminibacteraceae</taxon>
        <taxon>Thermosediminibacter</taxon>
    </lineage>
</organism>
<dbReference type="PIRSF" id="PIRSF018637">
    <property type="entry name" value="TrmK"/>
    <property type="match status" value="1"/>
</dbReference>